<evidence type="ECO:0000256" key="6">
    <source>
        <dbReference type="ARBA" id="ARBA00022801"/>
    </source>
</evidence>
<dbReference type="InterPro" id="IPR027417">
    <property type="entry name" value="P-loop_NTPase"/>
</dbReference>
<dbReference type="OrthoDB" id="9810236at2"/>
<dbReference type="EMBL" id="CP001293">
    <property type="protein sequence ID" value="ACK74092.1"/>
    <property type="molecule type" value="Genomic_DNA"/>
</dbReference>
<dbReference type="InterPro" id="IPR006474">
    <property type="entry name" value="Helicase_Cas3_CRISPR-ass_core"/>
</dbReference>
<feature type="domain" description="HD Cas3-type" evidence="11">
    <location>
        <begin position="16"/>
        <end position="233"/>
    </location>
</feature>
<dbReference type="PANTHER" id="PTHR47959">
    <property type="entry name" value="ATP-DEPENDENT RNA HELICASE RHLE-RELATED"/>
    <property type="match status" value="1"/>
</dbReference>
<evidence type="ECO:0000256" key="3">
    <source>
        <dbReference type="ARBA" id="ARBA00022722"/>
    </source>
</evidence>
<dbReference type="SMART" id="SM00490">
    <property type="entry name" value="HELICc"/>
    <property type="match status" value="1"/>
</dbReference>
<evidence type="ECO:0000256" key="8">
    <source>
        <dbReference type="ARBA" id="ARBA00022840"/>
    </source>
</evidence>
<dbReference type="GO" id="GO:0046872">
    <property type="term" value="F:metal ion binding"/>
    <property type="evidence" value="ECO:0007669"/>
    <property type="project" value="UniProtKB-KW"/>
</dbReference>
<dbReference type="GO" id="GO:0003676">
    <property type="term" value="F:nucleic acid binding"/>
    <property type="evidence" value="ECO:0007669"/>
    <property type="project" value="InterPro"/>
</dbReference>
<dbReference type="Gene3D" id="3.40.50.300">
    <property type="entry name" value="P-loop containing nucleotide triphosphate hydrolases"/>
    <property type="match status" value="2"/>
</dbReference>
<dbReference type="InterPro" id="IPR001650">
    <property type="entry name" value="Helicase_C-like"/>
</dbReference>
<evidence type="ECO:0000256" key="7">
    <source>
        <dbReference type="ARBA" id="ARBA00022806"/>
    </source>
</evidence>
<dbReference type="SMART" id="SM00487">
    <property type="entry name" value="DEXDc"/>
    <property type="match status" value="1"/>
</dbReference>
<dbReference type="HOGENOM" id="CLU_013108_0_0_3"/>
<dbReference type="GO" id="GO:0051607">
    <property type="term" value="P:defense response to virus"/>
    <property type="evidence" value="ECO:0007669"/>
    <property type="project" value="UniProtKB-KW"/>
</dbReference>
<proteinExistence type="inferred from homology"/>
<dbReference type="KEGG" id="cyc:PCC7424_5524"/>
<keyword evidence="13" id="KW-1185">Reference proteome</keyword>
<dbReference type="InterPro" id="IPR038257">
    <property type="entry name" value="CRISPR-assoc_Cas3_HD_sf"/>
</dbReference>
<keyword evidence="7" id="KW-0347">Helicase</keyword>
<dbReference type="PROSITE" id="PS51643">
    <property type="entry name" value="HD_CAS3"/>
    <property type="match status" value="1"/>
</dbReference>
<keyword evidence="9" id="KW-0051">Antiviral defense</keyword>
<comment type="similarity">
    <text evidence="10">Belongs to the DEAD box helicase family.</text>
</comment>
<evidence type="ECO:0000259" key="11">
    <source>
        <dbReference type="PROSITE" id="PS51643"/>
    </source>
</evidence>
<dbReference type="GO" id="GO:0016787">
    <property type="term" value="F:hydrolase activity"/>
    <property type="evidence" value="ECO:0007669"/>
    <property type="project" value="UniProtKB-KW"/>
</dbReference>
<dbReference type="RefSeq" id="WP_012599598.1">
    <property type="nucleotide sequence ID" value="NC_011737.1"/>
</dbReference>
<keyword evidence="12" id="KW-0614">Plasmid</keyword>
<sequence>MKRLLAKSYDRKKSSEPPDYALLIVHSRDVSTACKALANLGGKIAISNAQISISKLEEFYITLVTNGWMQDTGKASQHFQEMVSGKPEITQLLRHETISGFLFLLVPELSEWIKTLPINPTIAIWGAMGHHRKFDKGTMEKNVEELIIKVEHPDFQTILQEMGSDLEIKQSPPIFSKPLIIGVNKNDICDLPARESLNKIKSQFKELEKKFSSEEDRRFIALIKAFGIAADMAASAIAKKYQSANKYSLQEFVRKTLSEGLKPEDLRKLIHQWAWKEWRKHNQFNTKFEQQNLRKLPPNFKLRKFQKQVGRAKTKLTLAIAGCGSGKSIAAYIWMLLWCKRFQQQGRTNFRVFFCLPTTGTTTEHFKDYALESGISEEQIGLTHSRSFVDLETMAETSDQEEVIKDNDENDPPRVAEAVLKAQRDKIESLALWSTPLVVTTADTILGLMANSRRGIYSIPAIMQSVIVFDEIHAFDEVLLGHLLVFLKNFPNLPVLLMTASLPEQYLQAIEKIRPDLALIPGDSRLEELERYTIDYPTTEEKVWQAVKECLAENGKVLWVRNQVEWANIIYHQAITHAENEPVFANTSINVYHSRLRYKDRSYRHRQVIDDFSKKGQSAFLIATQVAEMSLDLSADLLITDIAPIPSLIQRMGRLNRRATPEKPGNPKSALICALSNEKDVKPYESKDLKMAQQWLDALKLLNKPLSQKDLVKQFKLPNNEPEYNYAKAEERACFFSGLWQTRPGFTRGEGYTIPVILKKDLDVWKKDNPKKEKPDQEWLRRYEVSIPIRQEVLKWEKVSGIRIAPQEFIEYDYNENTKKGTGAKWL</sequence>
<comment type="similarity">
    <text evidence="1">In the N-terminal section; belongs to the CRISPR-associated nuclease Cas3-HD family.</text>
</comment>
<dbReference type="GO" id="GO:0003724">
    <property type="term" value="F:RNA helicase activity"/>
    <property type="evidence" value="ECO:0007669"/>
    <property type="project" value="TreeGrafter"/>
</dbReference>
<comment type="similarity">
    <text evidence="2">In the central section; belongs to the CRISPR-associated helicase Cas3 family.</text>
</comment>
<dbReference type="GO" id="GO:0004518">
    <property type="term" value="F:nuclease activity"/>
    <property type="evidence" value="ECO:0007669"/>
    <property type="project" value="UniProtKB-KW"/>
</dbReference>
<dbReference type="InterPro" id="IPR014001">
    <property type="entry name" value="Helicase_ATP-bd"/>
</dbReference>
<dbReference type="InterPro" id="IPR011545">
    <property type="entry name" value="DEAD/DEAH_box_helicase_dom"/>
</dbReference>
<dbReference type="NCBIfam" id="TIGR01587">
    <property type="entry name" value="cas3_core"/>
    <property type="match status" value="1"/>
</dbReference>
<geneLocation type="plasmid" evidence="12 13">
    <name>pP742402</name>
</geneLocation>
<organism evidence="12 13">
    <name type="scientific">Gloeothece citriformis (strain PCC 7424)</name>
    <name type="common">Cyanothece sp. (strain PCC 7424)</name>
    <dbReference type="NCBI Taxonomy" id="65393"/>
    <lineage>
        <taxon>Bacteria</taxon>
        <taxon>Bacillati</taxon>
        <taxon>Cyanobacteriota</taxon>
        <taxon>Cyanophyceae</taxon>
        <taxon>Oscillatoriophycideae</taxon>
        <taxon>Chroococcales</taxon>
        <taxon>Aphanothecaceae</taxon>
        <taxon>Gloeothece</taxon>
        <taxon>Gloeothece citriformis</taxon>
    </lineage>
</organism>
<keyword evidence="8" id="KW-0067">ATP-binding</keyword>
<dbReference type="AlphaFoldDB" id="B7KMS0"/>
<dbReference type="Proteomes" id="UP000002384">
    <property type="component" value="Plasmid pP742402"/>
</dbReference>
<dbReference type="InterPro" id="IPR054712">
    <property type="entry name" value="Cas3-like_dom"/>
</dbReference>
<keyword evidence="4" id="KW-0479">Metal-binding</keyword>
<evidence type="ECO:0000256" key="9">
    <source>
        <dbReference type="ARBA" id="ARBA00023118"/>
    </source>
</evidence>
<name>B7KMS0_GLOC7</name>
<dbReference type="InterPro" id="IPR050079">
    <property type="entry name" value="DEAD_box_RNA_helicase"/>
</dbReference>
<evidence type="ECO:0000256" key="10">
    <source>
        <dbReference type="ARBA" id="ARBA00038437"/>
    </source>
</evidence>
<dbReference type="Pfam" id="PF00270">
    <property type="entry name" value="DEAD"/>
    <property type="match status" value="1"/>
</dbReference>
<dbReference type="Pfam" id="PF22590">
    <property type="entry name" value="Cas3-like_C_2"/>
    <property type="match status" value="1"/>
</dbReference>
<evidence type="ECO:0000313" key="12">
    <source>
        <dbReference type="EMBL" id="ACK74092.1"/>
    </source>
</evidence>
<dbReference type="InterPro" id="IPR006483">
    <property type="entry name" value="CRISPR-assoc_Cas3_HD"/>
</dbReference>
<evidence type="ECO:0000313" key="13">
    <source>
        <dbReference type="Proteomes" id="UP000002384"/>
    </source>
</evidence>
<gene>
    <name evidence="12" type="ordered locus">PCC7424_5524</name>
</gene>
<dbReference type="GO" id="GO:0005524">
    <property type="term" value="F:ATP binding"/>
    <property type="evidence" value="ECO:0007669"/>
    <property type="project" value="UniProtKB-KW"/>
</dbReference>
<keyword evidence="5" id="KW-0547">Nucleotide-binding</keyword>
<evidence type="ECO:0000256" key="5">
    <source>
        <dbReference type="ARBA" id="ARBA00022741"/>
    </source>
</evidence>
<protein>
    <submittedName>
        <fullName evidence="12">CRISPR-associated helicase Cas3</fullName>
    </submittedName>
</protein>
<reference evidence="13" key="1">
    <citation type="journal article" date="2011" name="MBio">
        <title>Novel metabolic attributes of the genus Cyanothece, comprising a group of unicellular nitrogen-fixing Cyanobacteria.</title>
        <authorList>
            <person name="Bandyopadhyay A."/>
            <person name="Elvitigala T."/>
            <person name="Welsh E."/>
            <person name="Stockel J."/>
            <person name="Liberton M."/>
            <person name="Min H."/>
            <person name="Sherman L.A."/>
            <person name="Pakrasi H.B."/>
        </authorList>
    </citation>
    <scope>NUCLEOTIDE SEQUENCE [LARGE SCALE GENOMIC DNA]</scope>
    <source>
        <strain evidence="13">PCC 7424</strain>
        <plasmid evidence="13">pP742402</plasmid>
    </source>
</reference>
<dbReference type="Gene3D" id="1.10.3210.30">
    <property type="match status" value="1"/>
</dbReference>
<evidence type="ECO:0000256" key="4">
    <source>
        <dbReference type="ARBA" id="ARBA00022723"/>
    </source>
</evidence>
<evidence type="ECO:0000256" key="1">
    <source>
        <dbReference type="ARBA" id="ARBA00006847"/>
    </source>
</evidence>
<keyword evidence="6" id="KW-0378">Hydrolase</keyword>
<dbReference type="PANTHER" id="PTHR47959:SF16">
    <property type="entry name" value="CRISPR-ASSOCIATED NUCLEASE_HELICASE CAS3-RELATED"/>
    <property type="match status" value="1"/>
</dbReference>
<accession>B7KMS0</accession>
<dbReference type="GO" id="GO:0005829">
    <property type="term" value="C:cytosol"/>
    <property type="evidence" value="ECO:0007669"/>
    <property type="project" value="TreeGrafter"/>
</dbReference>
<evidence type="ECO:0000256" key="2">
    <source>
        <dbReference type="ARBA" id="ARBA00009046"/>
    </source>
</evidence>
<keyword evidence="3" id="KW-0540">Nuclease</keyword>
<dbReference type="SUPFAM" id="SSF52540">
    <property type="entry name" value="P-loop containing nucleoside triphosphate hydrolases"/>
    <property type="match status" value="1"/>
</dbReference>